<evidence type="ECO:0000313" key="3">
    <source>
        <dbReference type="Proteomes" id="UP000230423"/>
    </source>
</evidence>
<dbReference type="EMBL" id="KZ360419">
    <property type="protein sequence ID" value="PIO58652.1"/>
    <property type="molecule type" value="Genomic_DNA"/>
</dbReference>
<dbReference type="OrthoDB" id="5792659at2759"/>
<proteinExistence type="predicted"/>
<name>A0A2G9TME7_TELCI</name>
<gene>
    <name evidence="2" type="ORF">TELCIR_19908</name>
</gene>
<evidence type="ECO:0000256" key="1">
    <source>
        <dbReference type="SAM" id="MobiDB-lite"/>
    </source>
</evidence>
<keyword evidence="3" id="KW-1185">Reference proteome</keyword>
<dbReference type="AlphaFoldDB" id="A0A2G9TME7"/>
<dbReference type="Proteomes" id="UP000230423">
    <property type="component" value="Unassembled WGS sequence"/>
</dbReference>
<reference evidence="2 3" key="1">
    <citation type="submission" date="2015-09" db="EMBL/GenBank/DDBJ databases">
        <title>Draft genome of the parasitic nematode Teladorsagia circumcincta isolate WARC Sus (inbred).</title>
        <authorList>
            <person name="Mitreva M."/>
        </authorList>
    </citation>
    <scope>NUCLEOTIDE SEQUENCE [LARGE SCALE GENOMIC DNA]</scope>
    <source>
        <strain evidence="2 3">S</strain>
    </source>
</reference>
<accession>A0A2G9TME7</accession>
<feature type="compositionally biased region" description="Basic and acidic residues" evidence="1">
    <location>
        <begin position="24"/>
        <end position="40"/>
    </location>
</feature>
<evidence type="ECO:0000313" key="2">
    <source>
        <dbReference type="EMBL" id="PIO58652.1"/>
    </source>
</evidence>
<protein>
    <submittedName>
        <fullName evidence="2">Uncharacterized protein</fullName>
    </submittedName>
</protein>
<feature type="region of interest" description="Disordered" evidence="1">
    <location>
        <begin position="23"/>
        <end position="55"/>
    </location>
</feature>
<organism evidence="2 3">
    <name type="scientific">Teladorsagia circumcincta</name>
    <name type="common">Brown stomach worm</name>
    <name type="synonym">Ostertagia circumcincta</name>
    <dbReference type="NCBI Taxonomy" id="45464"/>
    <lineage>
        <taxon>Eukaryota</taxon>
        <taxon>Metazoa</taxon>
        <taxon>Ecdysozoa</taxon>
        <taxon>Nematoda</taxon>
        <taxon>Chromadorea</taxon>
        <taxon>Rhabditida</taxon>
        <taxon>Rhabditina</taxon>
        <taxon>Rhabditomorpha</taxon>
        <taxon>Strongyloidea</taxon>
        <taxon>Trichostrongylidae</taxon>
        <taxon>Teladorsagia</taxon>
    </lineage>
</organism>
<sequence length="83" mass="9455">MVAVSTYVLFKSTPRGEIGAVLPRESESIREEEPAEEKKWTRCLPDEDLPPGPQRDGFKELHAARAQKYSAYLTQLSRCYGRL</sequence>